<reference evidence="2 3" key="1">
    <citation type="submission" date="2016-09" db="EMBL/GenBank/DDBJ databases">
        <authorList>
            <person name="Capua I."/>
            <person name="De Benedictis P."/>
            <person name="Joannis T."/>
            <person name="Lombin L.H."/>
            <person name="Cattoli G."/>
        </authorList>
    </citation>
    <scope>NUCLEOTIDE SEQUENCE [LARGE SCALE GENOMIC DNA]</scope>
    <source>
        <strain evidence="2 3">IMI 309357</strain>
    </source>
</reference>
<dbReference type="EMBL" id="MJBS01000010">
    <property type="protein sequence ID" value="OHF02735.1"/>
    <property type="molecule type" value="Genomic_DNA"/>
</dbReference>
<protein>
    <recommendedName>
        <fullName evidence="4">Ecp2 effector protein domain-containing protein</fullName>
    </recommendedName>
</protein>
<keyword evidence="3" id="KW-1185">Reference proteome</keyword>
<keyword evidence="1" id="KW-0732">Signal</keyword>
<gene>
    <name evidence="2" type="ORF">CORC01_01836</name>
</gene>
<evidence type="ECO:0000313" key="2">
    <source>
        <dbReference type="EMBL" id="OHF02735.1"/>
    </source>
</evidence>
<feature type="signal peptide" evidence="1">
    <location>
        <begin position="1"/>
        <end position="17"/>
    </location>
</feature>
<name>A0A1G4BN29_9PEZI</name>
<dbReference type="GeneID" id="34554999"/>
<dbReference type="AlphaFoldDB" id="A0A1G4BN29"/>
<evidence type="ECO:0008006" key="4">
    <source>
        <dbReference type="Google" id="ProtNLM"/>
    </source>
</evidence>
<evidence type="ECO:0000313" key="3">
    <source>
        <dbReference type="Proteomes" id="UP000176998"/>
    </source>
</evidence>
<dbReference type="OrthoDB" id="4844199at2759"/>
<evidence type="ECO:0000256" key="1">
    <source>
        <dbReference type="SAM" id="SignalP"/>
    </source>
</evidence>
<organism evidence="2 3">
    <name type="scientific">Colletotrichum orchidophilum</name>
    <dbReference type="NCBI Taxonomy" id="1209926"/>
    <lineage>
        <taxon>Eukaryota</taxon>
        <taxon>Fungi</taxon>
        <taxon>Dikarya</taxon>
        <taxon>Ascomycota</taxon>
        <taxon>Pezizomycotina</taxon>
        <taxon>Sordariomycetes</taxon>
        <taxon>Hypocreomycetidae</taxon>
        <taxon>Glomerellales</taxon>
        <taxon>Glomerellaceae</taxon>
        <taxon>Colletotrichum</taxon>
    </lineage>
</organism>
<feature type="chain" id="PRO_5009603107" description="Ecp2 effector protein domain-containing protein" evidence="1">
    <location>
        <begin position="18"/>
        <end position="172"/>
    </location>
</feature>
<dbReference type="RefSeq" id="XP_022479873.1">
    <property type="nucleotide sequence ID" value="XM_022613489.1"/>
</dbReference>
<dbReference type="Proteomes" id="UP000176998">
    <property type="component" value="Unassembled WGS sequence"/>
</dbReference>
<accession>A0A1G4BN29</accession>
<proteinExistence type="predicted"/>
<comment type="caution">
    <text evidence="2">The sequence shown here is derived from an EMBL/GenBank/DDBJ whole genome shotgun (WGS) entry which is preliminary data.</text>
</comment>
<sequence>MFTLPIVTLTLAALGLASPIDIKPRHHEDIKPRHHEQVQPRSHMAPCFEKLMHESAVDARSTISKMIPGVGNDWGCTDVPAPRPLDCPALFAKMQSGQQEGVTMSADKSCYTQIHNSCKALVCASGGVDKVDVSLATARMMNPIQTTCIVNGKSGFWWNENRSVFVSLMHDD</sequence>